<accession>A0A0C2A5Q1</accession>
<evidence type="ECO:0000313" key="3">
    <source>
        <dbReference type="Proteomes" id="UP000031599"/>
    </source>
</evidence>
<proteinExistence type="predicted"/>
<evidence type="ECO:0000256" key="1">
    <source>
        <dbReference type="SAM" id="MobiDB-lite"/>
    </source>
</evidence>
<protein>
    <submittedName>
        <fullName evidence="2">Uncharacterized protein</fullName>
    </submittedName>
</protein>
<gene>
    <name evidence="2" type="ORF">DB30_07723</name>
</gene>
<dbReference type="EMBL" id="JMCC02000009">
    <property type="protein sequence ID" value="KIG18708.1"/>
    <property type="molecule type" value="Genomic_DNA"/>
</dbReference>
<dbReference type="Proteomes" id="UP000031599">
    <property type="component" value="Unassembled WGS sequence"/>
</dbReference>
<organism evidence="2 3">
    <name type="scientific">Enhygromyxa salina</name>
    <dbReference type="NCBI Taxonomy" id="215803"/>
    <lineage>
        <taxon>Bacteria</taxon>
        <taxon>Pseudomonadati</taxon>
        <taxon>Myxococcota</taxon>
        <taxon>Polyangia</taxon>
        <taxon>Nannocystales</taxon>
        <taxon>Nannocystaceae</taxon>
        <taxon>Enhygromyxa</taxon>
    </lineage>
</organism>
<feature type="region of interest" description="Disordered" evidence="1">
    <location>
        <begin position="161"/>
        <end position="203"/>
    </location>
</feature>
<name>A0A0C2A5Q1_9BACT</name>
<feature type="compositionally biased region" description="Basic residues" evidence="1">
    <location>
        <begin position="186"/>
        <end position="203"/>
    </location>
</feature>
<evidence type="ECO:0000313" key="2">
    <source>
        <dbReference type="EMBL" id="KIG18708.1"/>
    </source>
</evidence>
<sequence>MKPWDAAISGRLVIPAQHHEAWLAAELDWKSVAGYQVLKGYISGETVRDIVDGVDFVEPREFLEINWAGDEIQLRSFQGQAGFTESMVGFAAAWAAAARFGGEGELIGVGVVATRFGYRVHVNAGEASVVRIADEELDAFEAVPLAQAVRERMTAIGGAMSDKLRAGEGPRPFARPSTVASAPAPAKKKSAGTKKPAAKKSKK</sequence>
<dbReference type="AlphaFoldDB" id="A0A0C2A5Q1"/>
<comment type="caution">
    <text evidence="2">The sequence shown here is derived from an EMBL/GenBank/DDBJ whole genome shotgun (WGS) entry which is preliminary data.</text>
</comment>
<reference evidence="2 3" key="1">
    <citation type="submission" date="2014-12" db="EMBL/GenBank/DDBJ databases">
        <title>Genome assembly of Enhygromyxa salina DSM 15201.</title>
        <authorList>
            <person name="Sharma G."/>
            <person name="Subramanian S."/>
        </authorList>
    </citation>
    <scope>NUCLEOTIDE SEQUENCE [LARGE SCALE GENOMIC DNA]</scope>
    <source>
        <strain evidence="2 3">DSM 15201</strain>
    </source>
</reference>